<organism evidence="1 4">
    <name type="scientific">Myxococcus virescens</name>
    <dbReference type="NCBI Taxonomy" id="83456"/>
    <lineage>
        <taxon>Bacteria</taxon>
        <taxon>Pseudomonadati</taxon>
        <taxon>Myxococcota</taxon>
        <taxon>Myxococcia</taxon>
        <taxon>Myxococcales</taxon>
        <taxon>Cystobacterineae</taxon>
        <taxon>Myxococcaceae</taxon>
        <taxon>Myxococcus</taxon>
    </lineage>
</organism>
<proteinExistence type="predicted"/>
<reference evidence="2 3" key="1">
    <citation type="submission" date="2016-10" db="EMBL/GenBank/DDBJ databases">
        <authorList>
            <person name="Varghese N."/>
            <person name="Submissions S."/>
        </authorList>
    </citation>
    <scope>NUCLEOTIDE SEQUENCE [LARGE SCALE GENOMIC DNA]</scope>
    <source>
        <strain evidence="2 3">DSM 2260</strain>
    </source>
</reference>
<dbReference type="Proteomes" id="UP000321224">
    <property type="component" value="Unassembled WGS sequence"/>
</dbReference>
<dbReference type="AlphaFoldDB" id="A0A511HQD8"/>
<evidence type="ECO:0000313" key="3">
    <source>
        <dbReference type="Proteomes" id="UP000198717"/>
    </source>
</evidence>
<comment type="caution">
    <text evidence="1">The sequence shown here is derived from an EMBL/GenBank/DDBJ whole genome shotgun (WGS) entry which is preliminary data.</text>
</comment>
<sequence length="427" mass="47273">MPTEPNLDEILARWRKRATQLSASMRFDPALANEAASVVQHAFGADWLARRAVVRDSGDAWGNRAHEIGTALARADASGVALVLEMSAYLKFLAPLPSYASVIAGLKEDFRTTLLQLSFAYRVEKLGSARVVLEPPVQDGRLGDVGFNLAGEEFVAECYVQRASPWSTSKEGMWLCRRIPKLLEQHGRHCVAIAIHLKKPLDARIRKELLRAVERLLMSLARTSGATGLEATNSWTVSVMPTVPNGEFFVHPEFPRDLGEPLMGMNQRSMSRAHVLDVVANPAVPLRPSSPVETRLVIWAEDSDEAEHSISRDLNRPLSRLAKRLRTKTAQTRSPGVGRVLLCESWVADQLKRATPEQLRRFKAELFGPSGFIGALLFVGRSWDERAFRHRCAFTPLQSSPADPRCENLIGALVEAERVTFIPSAGT</sequence>
<protein>
    <submittedName>
        <fullName evidence="1">Uncharacterized protein</fullName>
    </submittedName>
</protein>
<dbReference type="Proteomes" id="UP000198717">
    <property type="component" value="Unassembled WGS sequence"/>
</dbReference>
<evidence type="ECO:0000313" key="4">
    <source>
        <dbReference type="Proteomes" id="UP000321224"/>
    </source>
</evidence>
<gene>
    <name evidence="1" type="ORF">MVI01_73790</name>
    <name evidence="2" type="ORF">SAMN04488504_13037</name>
</gene>
<evidence type="ECO:0000313" key="2">
    <source>
        <dbReference type="EMBL" id="SDF31870.1"/>
    </source>
</evidence>
<dbReference type="EMBL" id="FNAJ01000030">
    <property type="protein sequence ID" value="SDF31870.1"/>
    <property type="molecule type" value="Genomic_DNA"/>
</dbReference>
<keyword evidence="3" id="KW-1185">Reference proteome</keyword>
<name>A0A511HQD8_9BACT</name>
<reference evidence="1 4" key="2">
    <citation type="submission" date="2019-07" db="EMBL/GenBank/DDBJ databases">
        <title>Whole genome shotgun sequence of Myxococcus virescens NBRC 100334.</title>
        <authorList>
            <person name="Hosoyama A."/>
            <person name="Uohara A."/>
            <person name="Ohji S."/>
            <person name="Ichikawa N."/>
        </authorList>
    </citation>
    <scope>NUCLEOTIDE SEQUENCE [LARGE SCALE GENOMIC DNA]</scope>
    <source>
        <strain evidence="1 4">NBRC 100334</strain>
    </source>
</reference>
<dbReference type="EMBL" id="BJVY01000089">
    <property type="protein sequence ID" value="GEL75595.1"/>
    <property type="molecule type" value="Genomic_DNA"/>
</dbReference>
<evidence type="ECO:0000313" key="1">
    <source>
        <dbReference type="EMBL" id="GEL75595.1"/>
    </source>
</evidence>
<accession>A0A511HQD8</accession>